<proteinExistence type="predicted"/>
<dbReference type="GO" id="GO:0016747">
    <property type="term" value="F:acyltransferase activity, transferring groups other than amino-acyl groups"/>
    <property type="evidence" value="ECO:0007669"/>
    <property type="project" value="InterPro"/>
</dbReference>
<protein>
    <recommendedName>
        <fullName evidence="1">N-acetyltransferase domain-containing protein</fullName>
    </recommendedName>
</protein>
<dbReference type="Pfam" id="PF13302">
    <property type="entry name" value="Acetyltransf_3"/>
    <property type="match status" value="1"/>
</dbReference>
<dbReference type="InterPro" id="IPR000182">
    <property type="entry name" value="GNAT_dom"/>
</dbReference>
<keyword evidence="3" id="KW-1185">Reference proteome</keyword>
<reference evidence="2 3" key="1">
    <citation type="journal article" date="2015" name="Genome Announc.">
        <title>Expanding the biotechnology potential of lactobacilli through comparative genomics of 213 strains and associated genera.</title>
        <authorList>
            <person name="Sun Z."/>
            <person name="Harris H.M."/>
            <person name="McCann A."/>
            <person name="Guo C."/>
            <person name="Argimon S."/>
            <person name="Zhang W."/>
            <person name="Yang X."/>
            <person name="Jeffery I.B."/>
            <person name="Cooney J.C."/>
            <person name="Kagawa T.F."/>
            <person name="Liu W."/>
            <person name="Song Y."/>
            <person name="Salvetti E."/>
            <person name="Wrobel A."/>
            <person name="Rasinkangas P."/>
            <person name="Parkhill J."/>
            <person name="Rea M.C."/>
            <person name="O'Sullivan O."/>
            <person name="Ritari J."/>
            <person name="Douillard F.P."/>
            <person name="Paul Ross R."/>
            <person name="Yang R."/>
            <person name="Briner A.E."/>
            <person name="Felis G.E."/>
            <person name="de Vos W.M."/>
            <person name="Barrangou R."/>
            <person name="Klaenhammer T.R."/>
            <person name="Caufield P.W."/>
            <person name="Cui Y."/>
            <person name="Zhang H."/>
            <person name="O'Toole P.W."/>
        </authorList>
    </citation>
    <scope>NUCLEOTIDE SEQUENCE [LARGE SCALE GENOMIC DNA]</scope>
    <source>
        <strain evidence="2 3">DSM 22696</strain>
    </source>
</reference>
<dbReference type="InterPro" id="IPR016181">
    <property type="entry name" value="Acyl_CoA_acyltransferase"/>
</dbReference>
<sequence length="200" mass="22886">MAGQSKRGNTMKDVLRGNKVYLSHQRAGDAEYIARYQWADGSARNSEWDVSHIREPEFFRKMLSGSNYDAFIFVIRRLSDDAPLGWIELQDVSAQHQTAELGITISDPQMRGQGFGVDAINCLLAFAFFEMNLFKVRLEFNANNPAAAKAYTKVGFKTETIERQALYLDGRWFDRQIAAIFSADWQATHQDWPEFSEVSR</sequence>
<gene>
    <name evidence="2" type="ORF">IV55_GL001709</name>
</gene>
<dbReference type="AlphaFoldDB" id="A0A0R2L9K8"/>
<organism evidence="2 3">
    <name type="scientific">Furfurilactobacillus siliginis</name>
    <dbReference type="NCBI Taxonomy" id="348151"/>
    <lineage>
        <taxon>Bacteria</taxon>
        <taxon>Bacillati</taxon>
        <taxon>Bacillota</taxon>
        <taxon>Bacilli</taxon>
        <taxon>Lactobacillales</taxon>
        <taxon>Lactobacillaceae</taxon>
        <taxon>Furfurilactobacillus</taxon>
    </lineage>
</organism>
<dbReference type="PANTHER" id="PTHR43415:SF3">
    <property type="entry name" value="GNAT-FAMILY ACETYLTRANSFERASE"/>
    <property type="match status" value="1"/>
</dbReference>
<evidence type="ECO:0000313" key="3">
    <source>
        <dbReference type="Proteomes" id="UP000051139"/>
    </source>
</evidence>
<name>A0A0R2L9K8_9LACO</name>
<dbReference type="STRING" id="348151.IV55_GL001709"/>
<feature type="domain" description="N-acetyltransferase" evidence="1">
    <location>
        <begin position="31"/>
        <end position="174"/>
    </location>
</feature>
<comment type="caution">
    <text evidence="2">The sequence shown here is derived from an EMBL/GenBank/DDBJ whole genome shotgun (WGS) entry which is preliminary data.</text>
</comment>
<accession>A0A0R2L9K8</accession>
<dbReference type="Proteomes" id="UP000051139">
    <property type="component" value="Unassembled WGS sequence"/>
</dbReference>
<dbReference type="Gene3D" id="3.40.630.30">
    <property type="match status" value="1"/>
</dbReference>
<dbReference type="PATRIC" id="fig|348151.3.peg.1761"/>
<dbReference type="PANTHER" id="PTHR43415">
    <property type="entry name" value="SPERMIDINE N(1)-ACETYLTRANSFERASE"/>
    <property type="match status" value="1"/>
</dbReference>
<dbReference type="EMBL" id="JQCB01000006">
    <property type="protein sequence ID" value="KRN96028.1"/>
    <property type="molecule type" value="Genomic_DNA"/>
</dbReference>
<dbReference type="SUPFAM" id="SSF55729">
    <property type="entry name" value="Acyl-CoA N-acyltransferases (Nat)"/>
    <property type="match status" value="1"/>
</dbReference>
<evidence type="ECO:0000313" key="2">
    <source>
        <dbReference type="EMBL" id="KRN96028.1"/>
    </source>
</evidence>
<evidence type="ECO:0000259" key="1">
    <source>
        <dbReference type="PROSITE" id="PS51186"/>
    </source>
</evidence>
<dbReference type="PROSITE" id="PS51186">
    <property type="entry name" value="GNAT"/>
    <property type="match status" value="1"/>
</dbReference>
<dbReference type="OrthoDB" id="9795206at2"/>